<name>A0AB39UTI2_9GAMM</name>
<gene>
    <name evidence="2" type="ORF">AAIA72_11270</name>
</gene>
<evidence type="ECO:0000259" key="1">
    <source>
        <dbReference type="Pfam" id="PF08241"/>
    </source>
</evidence>
<dbReference type="InterPro" id="IPR029063">
    <property type="entry name" value="SAM-dependent_MTases_sf"/>
</dbReference>
<dbReference type="PANTHER" id="PTHR45445:SF2">
    <property type="entry name" value="METHYLTRANSFERASE TYPE 11 DOMAIN-CONTAINING PROTEIN"/>
    <property type="match status" value="1"/>
</dbReference>
<protein>
    <submittedName>
        <fullName evidence="2">4-mercaptohistidine N1-methyltransferase</fullName>
    </submittedName>
</protein>
<dbReference type="CDD" id="cd02440">
    <property type="entry name" value="AdoMet_MTases"/>
    <property type="match status" value="1"/>
</dbReference>
<reference evidence="2" key="1">
    <citation type="submission" date="2024-05" db="EMBL/GenBank/DDBJ databases">
        <title>Genome sequencing of novel strain.</title>
        <authorList>
            <person name="Ganbat D."/>
            <person name="Ganbat S."/>
            <person name="Lee S.-J."/>
        </authorList>
    </citation>
    <scope>NUCLEOTIDE SEQUENCE</scope>
    <source>
        <strain evidence="2">SMD15-11</strain>
    </source>
</reference>
<dbReference type="RefSeq" id="WP_369600418.1">
    <property type="nucleotide sequence ID" value="NZ_CP154858.1"/>
</dbReference>
<dbReference type="InterPro" id="IPR013216">
    <property type="entry name" value="Methyltransf_11"/>
</dbReference>
<dbReference type="NCBIfam" id="TIGR04345">
    <property type="entry name" value="ovoA_Cterm"/>
    <property type="match status" value="1"/>
</dbReference>
<feature type="domain" description="Methyltransferase type 11" evidence="1">
    <location>
        <begin position="48"/>
        <end position="171"/>
    </location>
</feature>
<dbReference type="Pfam" id="PF08241">
    <property type="entry name" value="Methyltransf_11"/>
    <property type="match status" value="1"/>
</dbReference>
<dbReference type="AlphaFoldDB" id="A0AB39UTI2"/>
<dbReference type="EMBL" id="CP154858">
    <property type="protein sequence ID" value="XDT71383.1"/>
    <property type="molecule type" value="Genomic_DNA"/>
</dbReference>
<organism evidence="2">
    <name type="scientific">Thermohahella caldifontis</name>
    <dbReference type="NCBI Taxonomy" id="3142973"/>
    <lineage>
        <taxon>Bacteria</taxon>
        <taxon>Pseudomonadati</taxon>
        <taxon>Pseudomonadota</taxon>
        <taxon>Gammaproteobacteria</taxon>
        <taxon>Oceanospirillales</taxon>
        <taxon>Hahellaceae</taxon>
        <taxon>Thermohahella</taxon>
    </lineage>
</organism>
<dbReference type="InterPro" id="IPR027625">
    <property type="entry name" value="OvoA_Cterm"/>
</dbReference>
<dbReference type="PANTHER" id="PTHR45445">
    <property type="match status" value="1"/>
</dbReference>
<dbReference type="KEGG" id="tcd:AAIA72_11270"/>
<dbReference type="GO" id="GO:0008757">
    <property type="term" value="F:S-adenosylmethionine-dependent methyltransferase activity"/>
    <property type="evidence" value="ECO:0007669"/>
    <property type="project" value="InterPro"/>
</dbReference>
<dbReference type="SUPFAM" id="SSF53335">
    <property type="entry name" value="S-adenosyl-L-methionine-dependent methyltransferases"/>
    <property type="match status" value="1"/>
</dbReference>
<dbReference type="Gene3D" id="3.40.50.150">
    <property type="entry name" value="Vaccinia Virus protein VP39"/>
    <property type="match status" value="1"/>
</dbReference>
<evidence type="ECO:0000313" key="2">
    <source>
        <dbReference type="EMBL" id="XDT71383.1"/>
    </source>
</evidence>
<proteinExistence type="predicted"/>
<sequence length="248" mass="27323">MSNPYETPELVAQYLEFHYGPAYLEVPNFPATVARLALKAAAGRGRALDLGCAVGRLTFELAREFGFVAGVDYSRAFVETAAQLQHGAALSWDIPTEGMLTESRHTSLDQLGLSETASRVRFLQGDAHRLPEDLGDFDLIVCANLIDRLHHPAAALAGLIPRLRPGGVLAITSPYTWLDDFTPRHHWLGGYRIQAKPITTREGLAEVLDSLEPVGTPREVPFVIRETARKFQHTLADMTIWRKPDAAG</sequence>
<accession>A0AB39UTI2</accession>